<comment type="caution">
    <text evidence="1">The sequence shown here is derived from an EMBL/GenBank/DDBJ whole genome shotgun (WGS) entry which is preliminary data.</text>
</comment>
<dbReference type="AlphaFoldDB" id="A0A427Y5X9"/>
<dbReference type="RefSeq" id="XP_028479276.1">
    <property type="nucleotide sequence ID" value="XM_028620304.1"/>
</dbReference>
<proteinExistence type="predicted"/>
<accession>A0A427Y5X9</accession>
<dbReference type="Proteomes" id="UP000279236">
    <property type="component" value="Unassembled WGS sequence"/>
</dbReference>
<evidence type="ECO:0000313" key="2">
    <source>
        <dbReference type="Proteomes" id="UP000279236"/>
    </source>
</evidence>
<evidence type="ECO:0000313" key="1">
    <source>
        <dbReference type="EMBL" id="RSH86491.1"/>
    </source>
</evidence>
<dbReference type="EMBL" id="RSCE01000002">
    <property type="protein sequence ID" value="RSH86491.1"/>
    <property type="molecule type" value="Genomic_DNA"/>
</dbReference>
<organism evidence="1 2">
    <name type="scientific">Apiotrichum porosum</name>
    <dbReference type="NCBI Taxonomy" id="105984"/>
    <lineage>
        <taxon>Eukaryota</taxon>
        <taxon>Fungi</taxon>
        <taxon>Dikarya</taxon>
        <taxon>Basidiomycota</taxon>
        <taxon>Agaricomycotina</taxon>
        <taxon>Tremellomycetes</taxon>
        <taxon>Trichosporonales</taxon>
        <taxon>Trichosporonaceae</taxon>
        <taxon>Apiotrichum</taxon>
    </lineage>
</organism>
<sequence>MVLFRFMEVNNLGDGMVLKLPDTKQFPVPSHVASLPNPVTVRYHSTTGSLKDTSKVELWHYSGEDIDLEKPAAVFCIFALRDTKARSTISPVMQHAINCAIIHAVTGR</sequence>
<keyword evidence="2" id="KW-1185">Reference proteome</keyword>
<name>A0A427Y5X9_9TREE</name>
<gene>
    <name evidence="1" type="ORF">EHS24_004748</name>
</gene>
<protein>
    <submittedName>
        <fullName evidence="1">Uncharacterized protein</fullName>
    </submittedName>
</protein>
<reference evidence="1 2" key="1">
    <citation type="submission" date="2018-11" db="EMBL/GenBank/DDBJ databases">
        <title>Genome sequence of Apiotrichum porosum DSM 27194.</title>
        <authorList>
            <person name="Aliyu H."/>
            <person name="Gorte O."/>
            <person name="Ochsenreither K."/>
        </authorList>
    </citation>
    <scope>NUCLEOTIDE SEQUENCE [LARGE SCALE GENOMIC DNA]</scope>
    <source>
        <strain evidence="1 2">DSM 27194</strain>
    </source>
</reference>
<dbReference type="GeneID" id="39589291"/>